<dbReference type="SUPFAM" id="SSF90112">
    <property type="entry name" value="Neurotransmitter-gated ion-channel transmembrane pore"/>
    <property type="match status" value="1"/>
</dbReference>
<organism evidence="8 9">
    <name type="scientific">Mytilus coruscus</name>
    <name type="common">Sea mussel</name>
    <dbReference type="NCBI Taxonomy" id="42192"/>
    <lineage>
        <taxon>Eukaryota</taxon>
        <taxon>Metazoa</taxon>
        <taxon>Spiralia</taxon>
        <taxon>Lophotrochozoa</taxon>
        <taxon>Mollusca</taxon>
        <taxon>Bivalvia</taxon>
        <taxon>Autobranchia</taxon>
        <taxon>Pteriomorphia</taxon>
        <taxon>Mytilida</taxon>
        <taxon>Mytiloidea</taxon>
        <taxon>Mytilidae</taxon>
        <taxon>Mytilinae</taxon>
        <taxon>Mytilus</taxon>
    </lineage>
</organism>
<keyword evidence="5" id="KW-0407">Ion channel</keyword>
<evidence type="ECO:0000256" key="5">
    <source>
        <dbReference type="RuleBase" id="RU000687"/>
    </source>
</evidence>
<keyword evidence="4 5" id="KW-0472">Membrane</keyword>
<dbReference type="Gene3D" id="1.20.58.390">
    <property type="entry name" value="Neurotransmitter-gated ion-channel transmembrane domain"/>
    <property type="match status" value="1"/>
</dbReference>
<evidence type="ECO:0000313" key="8">
    <source>
        <dbReference type="EMBL" id="CAC5406739.1"/>
    </source>
</evidence>
<dbReference type="InterPro" id="IPR006201">
    <property type="entry name" value="Neur_channel"/>
</dbReference>
<evidence type="ECO:0000259" key="6">
    <source>
        <dbReference type="Pfam" id="PF02931"/>
    </source>
</evidence>
<dbReference type="GO" id="GO:0016020">
    <property type="term" value="C:membrane"/>
    <property type="evidence" value="ECO:0007669"/>
    <property type="project" value="UniProtKB-SubCell"/>
</dbReference>
<dbReference type="InterPro" id="IPR006202">
    <property type="entry name" value="Neur_chan_lig-bd"/>
</dbReference>
<feature type="transmembrane region" description="Helical" evidence="5">
    <location>
        <begin position="376"/>
        <end position="400"/>
    </location>
</feature>
<protein>
    <recommendedName>
        <fullName evidence="10">CHRNN</fullName>
    </recommendedName>
</protein>
<dbReference type="Pfam" id="PF02932">
    <property type="entry name" value="Neur_chan_memb"/>
    <property type="match status" value="1"/>
</dbReference>
<keyword evidence="9" id="KW-1185">Reference proteome</keyword>
<feature type="transmembrane region" description="Helical" evidence="5">
    <location>
        <begin position="406"/>
        <end position="427"/>
    </location>
</feature>
<dbReference type="InterPro" id="IPR018000">
    <property type="entry name" value="Neurotransmitter_ion_chnl_CS"/>
</dbReference>
<dbReference type="Pfam" id="PF02931">
    <property type="entry name" value="Neur_chan_LBD"/>
    <property type="match status" value="1"/>
</dbReference>
<dbReference type="Proteomes" id="UP000507470">
    <property type="component" value="Unassembled WGS sequence"/>
</dbReference>
<dbReference type="CDD" id="cd19051">
    <property type="entry name" value="LGIC_TM_cation"/>
    <property type="match status" value="1"/>
</dbReference>
<feature type="domain" description="Neurotransmitter-gated ion-channel ligand-binding" evidence="6">
    <location>
        <begin position="6"/>
        <end position="206"/>
    </location>
</feature>
<feature type="domain" description="Neurotransmitter-gated ion-channel transmembrane" evidence="7">
    <location>
        <begin position="381"/>
        <end position="477"/>
    </location>
</feature>
<evidence type="ECO:0000256" key="4">
    <source>
        <dbReference type="ARBA" id="ARBA00023136"/>
    </source>
</evidence>
<feature type="transmembrane region" description="Helical" evidence="5">
    <location>
        <begin position="512"/>
        <end position="534"/>
    </location>
</feature>
<keyword evidence="3 5" id="KW-1133">Transmembrane helix</keyword>
<dbReference type="GO" id="GO:0004888">
    <property type="term" value="F:transmembrane signaling receptor activity"/>
    <property type="evidence" value="ECO:0007669"/>
    <property type="project" value="InterPro"/>
</dbReference>
<evidence type="ECO:0000256" key="2">
    <source>
        <dbReference type="ARBA" id="ARBA00022692"/>
    </source>
</evidence>
<dbReference type="GO" id="GO:0005230">
    <property type="term" value="F:extracellular ligand-gated monoatomic ion channel activity"/>
    <property type="evidence" value="ECO:0007669"/>
    <property type="project" value="InterPro"/>
</dbReference>
<keyword evidence="2 5" id="KW-0812">Transmembrane</keyword>
<comment type="similarity">
    <text evidence="5">Belongs to the ligand-gated ion channel (TC 1.A.9) family.</text>
</comment>
<dbReference type="InterPro" id="IPR006029">
    <property type="entry name" value="Neurotrans-gated_channel_TM"/>
</dbReference>
<evidence type="ECO:0008006" key="10">
    <source>
        <dbReference type="Google" id="ProtNLM"/>
    </source>
</evidence>
<dbReference type="CDD" id="cd18989">
    <property type="entry name" value="LGIC_ECD_cation"/>
    <property type="match status" value="2"/>
</dbReference>
<proteinExistence type="inferred from homology"/>
<reference evidence="8 9" key="1">
    <citation type="submission" date="2020-06" db="EMBL/GenBank/DDBJ databases">
        <authorList>
            <person name="Li R."/>
            <person name="Bekaert M."/>
        </authorList>
    </citation>
    <scope>NUCLEOTIDE SEQUENCE [LARGE SCALE GENOMIC DNA]</scope>
    <source>
        <strain evidence="9">wild</strain>
    </source>
</reference>
<dbReference type="Gene3D" id="2.70.170.10">
    <property type="entry name" value="Neurotransmitter-gated ion-channel ligand-binding domain"/>
    <property type="match status" value="2"/>
</dbReference>
<evidence type="ECO:0000256" key="3">
    <source>
        <dbReference type="ARBA" id="ARBA00022989"/>
    </source>
</evidence>
<keyword evidence="5" id="KW-0813">Transport</keyword>
<dbReference type="PANTHER" id="PTHR18945">
    <property type="entry name" value="NEUROTRANSMITTER GATED ION CHANNEL"/>
    <property type="match status" value="1"/>
</dbReference>
<accession>A0A6J8DFI0</accession>
<dbReference type="SUPFAM" id="SSF63712">
    <property type="entry name" value="Nicotinic receptor ligand binding domain-like"/>
    <property type="match status" value="2"/>
</dbReference>
<dbReference type="OrthoDB" id="6142395at2759"/>
<dbReference type="EMBL" id="CACVKT020007264">
    <property type="protein sequence ID" value="CAC5406739.1"/>
    <property type="molecule type" value="Genomic_DNA"/>
</dbReference>
<dbReference type="InterPro" id="IPR038050">
    <property type="entry name" value="Neuro_actylchol_rec"/>
</dbReference>
<comment type="subcellular location">
    <subcellularLocation>
        <location evidence="1">Membrane</location>
        <topology evidence="1">Multi-pass membrane protein</topology>
    </subcellularLocation>
</comment>
<dbReference type="PRINTS" id="PR00252">
    <property type="entry name" value="NRIONCHANNEL"/>
</dbReference>
<dbReference type="FunFam" id="2.70.170.10:FF:000028">
    <property type="entry name" value="AcetylCholine Receptor"/>
    <property type="match status" value="1"/>
</dbReference>
<gene>
    <name evidence="8" type="ORF">MCOR_40283</name>
</gene>
<evidence type="ECO:0000256" key="1">
    <source>
        <dbReference type="ARBA" id="ARBA00004141"/>
    </source>
</evidence>
<dbReference type="AlphaFoldDB" id="A0A6J8DFI0"/>
<feature type="transmembrane region" description="Helical" evidence="5">
    <location>
        <begin position="439"/>
        <end position="461"/>
    </location>
</feature>
<keyword evidence="5" id="KW-0406">Ion transport</keyword>
<sequence>MDHLKKLFKEIFETRHYDKRIRPVIDQSLPVYLDVSFFVIGLNSVDEENGIISTTIDTSLDWVDESAIWKPKFFGNISKVHVPQNDIWKPDFVVRNGRSLSNDAEKKNGYISVDYTGKIRWWPYQFHETSCEINIAYFPFDKQICNITFIIWSHSTNEIIIKGRYVGKYHFSKNTLWSVDNLKLFEDSEHLQGSAYSTITLTLYLRINSVDDRNGLLSTTLDTGIQWTDEFLVWNPNLFGNITRINVPQNDIWKPDFVLRNGVSKSNEAKLLFSYISVEYTGRITWWPYQFHETSCEINIVYFPFDEQTCNLTFIIWSHSVNEIIIKGKYVEKYLFSENSLWSVDNSHMSEDADYVDGSNYSTITLTFHMTRKANFYLWSIIFPLVSLSVLQIVVFLVPAKSGEKLSFAFTLFLTYIMFLILMTSMLPENSEHLSILCIYIDTELTLGIITIVVVCIQVQLCYHDPDIPLSKWQKELIRVMISSCQTPGIADITTITQLQIQNTLILFINRITFFSLLSFQLVIAIIIVVVVYFN</sequence>
<evidence type="ECO:0000313" key="9">
    <source>
        <dbReference type="Proteomes" id="UP000507470"/>
    </source>
</evidence>
<dbReference type="InterPro" id="IPR036734">
    <property type="entry name" value="Neur_chan_lig-bd_sf"/>
</dbReference>
<dbReference type="PROSITE" id="PS00236">
    <property type="entry name" value="NEUROTR_ION_CHANNEL"/>
    <property type="match status" value="2"/>
</dbReference>
<evidence type="ECO:0000259" key="7">
    <source>
        <dbReference type="Pfam" id="PF02932"/>
    </source>
</evidence>
<dbReference type="InterPro" id="IPR036719">
    <property type="entry name" value="Neuro-gated_channel_TM_sf"/>
</dbReference>
<name>A0A6J8DFI0_MYTCO</name>